<dbReference type="Proteomes" id="UP000050482">
    <property type="component" value="Unassembled WGS sequence"/>
</dbReference>
<proteinExistence type="inferred from homology"/>
<evidence type="ECO:0000256" key="8">
    <source>
        <dbReference type="ARBA" id="ARBA00023014"/>
    </source>
</evidence>
<name>A0A0P9CMS0_9BACL</name>
<protein>
    <recommendedName>
        <fullName evidence="3">cysteine desulfurase</fullName>
        <ecNumber evidence="3">2.8.1.7</ecNumber>
    </recommendedName>
</protein>
<evidence type="ECO:0000256" key="5">
    <source>
        <dbReference type="ARBA" id="ARBA00022723"/>
    </source>
</evidence>
<evidence type="ECO:0000256" key="6">
    <source>
        <dbReference type="ARBA" id="ARBA00022898"/>
    </source>
</evidence>
<dbReference type="InterPro" id="IPR015421">
    <property type="entry name" value="PyrdxlP-dep_Trfase_major"/>
</dbReference>
<dbReference type="PROSITE" id="PS00018">
    <property type="entry name" value="EF_HAND_1"/>
    <property type="match status" value="1"/>
</dbReference>
<comment type="catalytic activity">
    <reaction evidence="9">
        <text>(sulfur carrier)-H + L-cysteine = (sulfur carrier)-SH + L-alanine</text>
        <dbReference type="Rhea" id="RHEA:43892"/>
        <dbReference type="Rhea" id="RHEA-COMP:14737"/>
        <dbReference type="Rhea" id="RHEA-COMP:14739"/>
        <dbReference type="ChEBI" id="CHEBI:29917"/>
        <dbReference type="ChEBI" id="CHEBI:35235"/>
        <dbReference type="ChEBI" id="CHEBI:57972"/>
        <dbReference type="ChEBI" id="CHEBI:64428"/>
        <dbReference type="EC" id="2.8.1.7"/>
    </reaction>
</comment>
<evidence type="ECO:0000256" key="1">
    <source>
        <dbReference type="ARBA" id="ARBA00001933"/>
    </source>
</evidence>
<dbReference type="Gene3D" id="3.90.1150.10">
    <property type="entry name" value="Aspartate Aminotransferase, domain 1"/>
    <property type="match status" value="1"/>
</dbReference>
<evidence type="ECO:0000256" key="7">
    <source>
        <dbReference type="ARBA" id="ARBA00023004"/>
    </source>
</evidence>
<evidence type="ECO:0000256" key="2">
    <source>
        <dbReference type="ARBA" id="ARBA00006490"/>
    </source>
</evidence>
<dbReference type="InterPro" id="IPR016454">
    <property type="entry name" value="Cysteine_dSase"/>
</dbReference>
<dbReference type="EC" id="2.8.1.7" evidence="3"/>
<keyword evidence="13" id="KW-1185">Reference proteome</keyword>
<reference evidence="12 13" key="1">
    <citation type="submission" date="2015-09" db="EMBL/GenBank/DDBJ databases">
        <title>Draft genome sequence of Alicyclobacillus ferrooxydans DSM 22381.</title>
        <authorList>
            <person name="Hemp J."/>
        </authorList>
    </citation>
    <scope>NUCLEOTIDE SEQUENCE [LARGE SCALE GENOMIC DNA]</scope>
    <source>
        <strain evidence="12 13">TC-34</strain>
    </source>
</reference>
<dbReference type="InterPro" id="IPR018247">
    <property type="entry name" value="EF_Hand_1_Ca_BS"/>
</dbReference>
<dbReference type="EMBL" id="LJCO01000038">
    <property type="protein sequence ID" value="KPV44215.1"/>
    <property type="molecule type" value="Genomic_DNA"/>
</dbReference>
<dbReference type="PANTHER" id="PTHR11601">
    <property type="entry name" value="CYSTEINE DESULFURYLASE FAMILY MEMBER"/>
    <property type="match status" value="1"/>
</dbReference>
<keyword evidence="4" id="KW-0808">Transferase</keyword>
<evidence type="ECO:0000256" key="9">
    <source>
        <dbReference type="ARBA" id="ARBA00050776"/>
    </source>
</evidence>
<dbReference type="GO" id="GO:0046872">
    <property type="term" value="F:metal ion binding"/>
    <property type="evidence" value="ECO:0007669"/>
    <property type="project" value="UniProtKB-KW"/>
</dbReference>
<evidence type="ECO:0000259" key="11">
    <source>
        <dbReference type="Pfam" id="PF00266"/>
    </source>
</evidence>
<dbReference type="GO" id="GO:0031071">
    <property type="term" value="F:cysteine desulfurase activity"/>
    <property type="evidence" value="ECO:0007669"/>
    <property type="project" value="UniProtKB-EC"/>
</dbReference>
<dbReference type="InterPro" id="IPR015422">
    <property type="entry name" value="PyrdxlP-dep_Trfase_small"/>
</dbReference>
<evidence type="ECO:0000313" key="12">
    <source>
        <dbReference type="EMBL" id="KPV44215.1"/>
    </source>
</evidence>
<gene>
    <name evidence="12" type="ORF">AN477_07880</name>
</gene>
<dbReference type="Gene3D" id="3.40.640.10">
    <property type="entry name" value="Type I PLP-dependent aspartate aminotransferase-like (Major domain)"/>
    <property type="match status" value="1"/>
</dbReference>
<keyword evidence="5" id="KW-0479">Metal-binding</keyword>
<sequence>MIYLDHAATTPIRGEVMEAMVPFLTEEYGNASSIYGLGRGARSAVDKARHSVAQFFGCADSEIVFTSGGTESIHSALLGAWLARPDRKHIITTAVEHHAVLHTCDLLHEMGLEVTILDVDENGRVSVEDVIGAIRGDTLCVSVMMVNNELGSVNQVAAIAEAVHRASPDVLVHSDMVQAAGVFRLELDRSGVDLASMTAHKLGGPKGIGALYIRRGTQWKSVLRGGAQERERRAGTENTAAIVGFGAAVDWLSRHFEEHTEAIRVRSQALREGLSKISAITWNSPPDGVPHILNVRFHGIRADRLLMRLDLEGVAASAGSACAAGSLTPSHVLLAIGLDPKAARESVRFSLSDEMTEEEISQALEIIERTVSQLQSTTRPS</sequence>
<dbReference type="GO" id="GO:0051536">
    <property type="term" value="F:iron-sulfur cluster binding"/>
    <property type="evidence" value="ECO:0007669"/>
    <property type="project" value="UniProtKB-KW"/>
</dbReference>
<dbReference type="PIRSF" id="PIRSF005572">
    <property type="entry name" value="NifS"/>
    <property type="match status" value="1"/>
</dbReference>
<keyword evidence="6" id="KW-0663">Pyridoxal phosphate</keyword>
<dbReference type="RefSeq" id="WP_054968629.1">
    <property type="nucleotide sequence ID" value="NZ_LJCO01000038.1"/>
</dbReference>
<keyword evidence="8" id="KW-0411">Iron-sulfur</keyword>
<dbReference type="OrthoDB" id="9808002at2"/>
<dbReference type="STRING" id="471514.AN477_07880"/>
<evidence type="ECO:0000256" key="10">
    <source>
        <dbReference type="RuleBase" id="RU004504"/>
    </source>
</evidence>
<dbReference type="SUPFAM" id="SSF53383">
    <property type="entry name" value="PLP-dependent transferases"/>
    <property type="match status" value="1"/>
</dbReference>
<comment type="cofactor">
    <cofactor evidence="1 10">
        <name>pyridoxal 5'-phosphate</name>
        <dbReference type="ChEBI" id="CHEBI:597326"/>
    </cofactor>
</comment>
<feature type="domain" description="Aminotransferase class V" evidence="11">
    <location>
        <begin position="2"/>
        <end position="361"/>
    </location>
</feature>
<comment type="similarity">
    <text evidence="2">Belongs to the class-V pyridoxal-phosphate-dependent aminotransferase family. NifS/IscS subfamily.</text>
</comment>
<dbReference type="InterPro" id="IPR000192">
    <property type="entry name" value="Aminotrans_V_dom"/>
</dbReference>
<dbReference type="AlphaFoldDB" id="A0A0P9CMS0"/>
<dbReference type="PANTHER" id="PTHR11601:SF34">
    <property type="entry name" value="CYSTEINE DESULFURASE"/>
    <property type="match status" value="1"/>
</dbReference>
<dbReference type="PROSITE" id="PS00595">
    <property type="entry name" value="AA_TRANSFER_CLASS_5"/>
    <property type="match status" value="1"/>
</dbReference>
<dbReference type="Pfam" id="PF00266">
    <property type="entry name" value="Aminotran_5"/>
    <property type="match status" value="1"/>
</dbReference>
<evidence type="ECO:0000256" key="3">
    <source>
        <dbReference type="ARBA" id="ARBA00012239"/>
    </source>
</evidence>
<dbReference type="InterPro" id="IPR020578">
    <property type="entry name" value="Aminotrans_V_PyrdxlP_BS"/>
</dbReference>
<organism evidence="12 13">
    <name type="scientific">Alicyclobacillus ferrooxydans</name>
    <dbReference type="NCBI Taxonomy" id="471514"/>
    <lineage>
        <taxon>Bacteria</taxon>
        <taxon>Bacillati</taxon>
        <taxon>Bacillota</taxon>
        <taxon>Bacilli</taxon>
        <taxon>Bacillales</taxon>
        <taxon>Alicyclobacillaceae</taxon>
        <taxon>Alicyclobacillus</taxon>
    </lineage>
</organism>
<evidence type="ECO:0000313" key="13">
    <source>
        <dbReference type="Proteomes" id="UP000050482"/>
    </source>
</evidence>
<keyword evidence="7" id="KW-0408">Iron</keyword>
<dbReference type="Gene3D" id="1.10.260.50">
    <property type="match status" value="1"/>
</dbReference>
<comment type="caution">
    <text evidence="12">The sequence shown here is derived from an EMBL/GenBank/DDBJ whole genome shotgun (WGS) entry which is preliminary data.</text>
</comment>
<dbReference type="PATRIC" id="fig|471514.4.peg.1871"/>
<accession>A0A0P9CMS0</accession>
<evidence type="ECO:0000256" key="4">
    <source>
        <dbReference type="ARBA" id="ARBA00022679"/>
    </source>
</evidence>
<dbReference type="InterPro" id="IPR015424">
    <property type="entry name" value="PyrdxlP-dep_Trfase"/>
</dbReference>